<keyword evidence="7" id="KW-0808">Transferase</keyword>
<dbReference type="GO" id="GO:0016020">
    <property type="term" value="C:membrane"/>
    <property type="evidence" value="ECO:0007669"/>
    <property type="project" value="UniProtKB-SubCell"/>
</dbReference>
<feature type="transmembrane region" description="Helical" evidence="6">
    <location>
        <begin position="263"/>
        <end position="281"/>
    </location>
</feature>
<dbReference type="RefSeq" id="WP_177180302.1">
    <property type="nucleotide sequence ID" value="NZ_FOHB01000003.1"/>
</dbReference>
<dbReference type="Pfam" id="PF01040">
    <property type="entry name" value="UbiA"/>
    <property type="match status" value="1"/>
</dbReference>
<accession>A0A1H9URH1</accession>
<dbReference type="InterPro" id="IPR044878">
    <property type="entry name" value="UbiA_sf"/>
</dbReference>
<dbReference type="AlphaFoldDB" id="A0A1H9URH1"/>
<keyword evidence="8" id="KW-1185">Reference proteome</keyword>
<dbReference type="InterPro" id="IPR000537">
    <property type="entry name" value="UbiA_prenyltransferase"/>
</dbReference>
<feature type="transmembrane region" description="Helical" evidence="6">
    <location>
        <begin position="232"/>
        <end position="256"/>
    </location>
</feature>
<feature type="region of interest" description="Disordered" evidence="5">
    <location>
        <begin position="314"/>
        <end position="333"/>
    </location>
</feature>
<dbReference type="InterPro" id="IPR050475">
    <property type="entry name" value="Prenyltransferase_related"/>
</dbReference>
<sequence length="341" mass="35749">MSALARVVWGTMRAPVVLLLVLYAATGTVVGGSTSSWTLLRVVLVVLPFLAYSAVVNDLADVRVDRVNLPADGQRVLARGAAHRRHLWGVATVALASSLLAAASLGRAALGVALAGLVVSTAYSLDPVRLARRGVLAPLALPACYVATPYLIGVLAARGRVVAADLPLLVALYFGFVGRIILKDFRDVRGDALFGKRTFLVRHGRVWTCRVSAAFWAGGAALLVWARPHATVAWVLSTVAGTALALVLIHQLAVATDRRGEEWLVSALAIVGRGLLVVLLVDLGTPVAGVPSVVGALVVAGFALAFGGQALQMRRHGPTSGRRPRQQVPAQGADAAYRLVR</sequence>
<feature type="transmembrane region" description="Helical" evidence="6">
    <location>
        <begin position="108"/>
        <end position="125"/>
    </location>
</feature>
<evidence type="ECO:0000256" key="3">
    <source>
        <dbReference type="ARBA" id="ARBA00022989"/>
    </source>
</evidence>
<dbReference type="PANTHER" id="PTHR42723:SF1">
    <property type="entry name" value="CHLOROPHYLL SYNTHASE, CHLOROPLASTIC"/>
    <property type="match status" value="1"/>
</dbReference>
<feature type="compositionally biased region" description="Basic residues" evidence="5">
    <location>
        <begin position="314"/>
        <end position="325"/>
    </location>
</feature>
<organism evidence="7 8">
    <name type="scientific">Pedococcus cremeus</name>
    <dbReference type="NCBI Taxonomy" id="587636"/>
    <lineage>
        <taxon>Bacteria</taxon>
        <taxon>Bacillati</taxon>
        <taxon>Actinomycetota</taxon>
        <taxon>Actinomycetes</taxon>
        <taxon>Micrococcales</taxon>
        <taxon>Intrasporangiaceae</taxon>
        <taxon>Pedococcus</taxon>
    </lineage>
</organism>
<evidence type="ECO:0000256" key="5">
    <source>
        <dbReference type="SAM" id="MobiDB-lite"/>
    </source>
</evidence>
<feature type="transmembrane region" description="Helical" evidence="6">
    <location>
        <begin position="162"/>
        <end position="182"/>
    </location>
</feature>
<feature type="transmembrane region" description="Helical" evidence="6">
    <location>
        <begin position="207"/>
        <end position="226"/>
    </location>
</feature>
<keyword evidence="3 6" id="KW-1133">Transmembrane helix</keyword>
<dbReference type="GO" id="GO:0016765">
    <property type="term" value="F:transferase activity, transferring alkyl or aryl (other than methyl) groups"/>
    <property type="evidence" value="ECO:0007669"/>
    <property type="project" value="InterPro"/>
</dbReference>
<dbReference type="Proteomes" id="UP000199019">
    <property type="component" value="Unassembled WGS sequence"/>
</dbReference>
<protein>
    <submittedName>
        <fullName evidence="7">4-hydroxybenzoate polyprenyltransferase</fullName>
    </submittedName>
</protein>
<name>A0A1H9URH1_9MICO</name>
<evidence type="ECO:0000256" key="6">
    <source>
        <dbReference type="SAM" id="Phobius"/>
    </source>
</evidence>
<dbReference type="STRING" id="587636.SAMN05216199_2070"/>
<reference evidence="8" key="1">
    <citation type="submission" date="2016-10" db="EMBL/GenBank/DDBJ databases">
        <authorList>
            <person name="Varghese N."/>
            <person name="Submissions S."/>
        </authorList>
    </citation>
    <scope>NUCLEOTIDE SEQUENCE [LARGE SCALE GENOMIC DNA]</scope>
    <source>
        <strain evidence="8">CGMCC 1.6963</strain>
    </source>
</reference>
<evidence type="ECO:0000256" key="2">
    <source>
        <dbReference type="ARBA" id="ARBA00022692"/>
    </source>
</evidence>
<evidence type="ECO:0000256" key="1">
    <source>
        <dbReference type="ARBA" id="ARBA00004141"/>
    </source>
</evidence>
<dbReference type="Gene3D" id="1.10.357.140">
    <property type="entry name" value="UbiA prenyltransferase"/>
    <property type="match status" value="1"/>
</dbReference>
<comment type="subcellular location">
    <subcellularLocation>
        <location evidence="1">Membrane</location>
        <topology evidence="1">Multi-pass membrane protein</topology>
    </subcellularLocation>
</comment>
<evidence type="ECO:0000313" key="8">
    <source>
        <dbReference type="Proteomes" id="UP000199019"/>
    </source>
</evidence>
<feature type="transmembrane region" description="Helical" evidence="6">
    <location>
        <begin position="37"/>
        <end position="56"/>
    </location>
</feature>
<keyword evidence="4 6" id="KW-0472">Membrane</keyword>
<evidence type="ECO:0000256" key="4">
    <source>
        <dbReference type="ARBA" id="ARBA00023136"/>
    </source>
</evidence>
<gene>
    <name evidence="7" type="ORF">SAMN05216199_2070</name>
</gene>
<proteinExistence type="predicted"/>
<dbReference type="PANTHER" id="PTHR42723">
    <property type="entry name" value="CHLOROPHYLL SYNTHASE"/>
    <property type="match status" value="1"/>
</dbReference>
<evidence type="ECO:0000313" key="7">
    <source>
        <dbReference type="EMBL" id="SES11996.1"/>
    </source>
</evidence>
<keyword evidence="2 6" id="KW-0812">Transmembrane</keyword>
<feature type="transmembrane region" description="Helical" evidence="6">
    <location>
        <begin position="287"/>
        <end position="306"/>
    </location>
</feature>
<feature type="transmembrane region" description="Helical" evidence="6">
    <location>
        <begin position="137"/>
        <end position="156"/>
    </location>
</feature>
<dbReference type="EMBL" id="FOHB01000003">
    <property type="protein sequence ID" value="SES11996.1"/>
    <property type="molecule type" value="Genomic_DNA"/>
</dbReference>